<gene>
    <name evidence="1" type="ORF">MQP27_06520</name>
</gene>
<sequence>MPGEGAIDRYNAIDAVLGAGARLGVRRSVVGGGIDLVVAKVACVHGATERTVGFGSVCSGRQVMHLLDGTNTPAGAVAHERSTIN</sequence>
<keyword evidence="2" id="KW-1185">Reference proteome</keyword>
<name>A0ABS9Y0Q4_9ACTN</name>
<evidence type="ECO:0000313" key="2">
    <source>
        <dbReference type="Proteomes" id="UP001165269"/>
    </source>
</evidence>
<dbReference type="RefSeq" id="WP_242762158.1">
    <property type="nucleotide sequence ID" value="NZ_JALDAY010000002.1"/>
</dbReference>
<proteinExistence type="predicted"/>
<dbReference type="Proteomes" id="UP001165269">
    <property type="component" value="Unassembled WGS sequence"/>
</dbReference>
<protein>
    <submittedName>
        <fullName evidence="1">Uncharacterized protein</fullName>
    </submittedName>
</protein>
<organism evidence="1 2">
    <name type="scientific">Streptomyces cylindrosporus</name>
    <dbReference type="NCBI Taxonomy" id="2927583"/>
    <lineage>
        <taxon>Bacteria</taxon>
        <taxon>Bacillati</taxon>
        <taxon>Actinomycetota</taxon>
        <taxon>Actinomycetes</taxon>
        <taxon>Kitasatosporales</taxon>
        <taxon>Streptomycetaceae</taxon>
        <taxon>Streptomyces</taxon>
    </lineage>
</organism>
<accession>A0ABS9Y0Q4</accession>
<reference evidence="1" key="1">
    <citation type="submission" date="2022-03" db="EMBL/GenBank/DDBJ databases">
        <title>Streptomyces 7R015 and 7R016 isolated from Barleria lupulina in Thailand.</title>
        <authorList>
            <person name="Kanchanasin P."/>
            <person name="Phongsopitanun W."/>
            <person name="Tanasupawat S."/>
        </authorList>
    </citation>
    <scope>NUCLEOTIDE SEQUENCE</scope>
    <source>
        <strain evidence="1">7R015</strain>
    </source>
</reference>
<dbReference type="EMBL" id="JALDAY010000002">
    <property type="protein sequence ID" value="MCI3270765.1"/>
    <property type="molecule type" value="Genomic_DNA"/>
</dbReference>
<comment type="caution">
    <text evidence="1">The sequence shown here is derived from an EMBL/GenBank/DDBJ whole genome shotgun (WGS) entry which is preliminary data.</text>
</comment>
<evidence type="ECO:0000313" key="1">
    <source>
        <dbReference type="EMBL" id="MCI3270765.1"/>
    </source>
</evidence>